<dbReference type="PANTHER" id="PTHR11787">
    <property type="entry name" value="RAB GDP-DISSOCIATION INHIBITOR"/>
    <property type="match status" value="1"/>
</dbReference>
<dbReference type="Gene3D" id="1.10.405.10">
    <property type="entry name" value="Guanine Nucleotide Dissociation Inhibitor, domain 1"/>
    <property type="match status" value="1"/>
</dbReference>
<dbReference type="InterPro" id="IPR001394">
    <property type="entry name" value="Peptidase_C19_UCH"/>
</dbReference>
<dbReference type="WBParaSite" id="PgR008_g196_t02">
    <property type="protein sequence ID" value="PgR008_g196_t02"/>
    <property type="gene ID" value="PgR008_g196"/>
</dbReference>
<dbReference type="GO" id="GO:0005829">
    <property type="term" value="C:cytosol"/>
    <property type="evidence" value="ECO:0007669"/>
    <property type="project" value="TreeGrafter"/>
</dbReference>
<keyword evidence="3" id="KW-0472">Membrane</keyword>
<dbReference type="FunFam" id="1.10.405.10:FF:000003">
    <property type="entry name" value="Rab proteins geranylgeranyltransferase component A"/>
    <property type="match status" value="1"/>
</dbReference>
<proteinExistence type="inferred from homology"/>
<dbReference type="PRINTS" id="PR00891">
    <property type="entry name" value="RABGDIREP"/>
</dbReference>
<dbReference type="SUPFAM" id="SSF54001">
    <property type="entry name" value="Cysteine proteinases"/>
    <property type="match status" value="1"/>
</dbReference>
<feature type="domain" description="USP" evidence="4">
    <location>
        <begin position="64"/>
        <end position="499"/>
    </location>
</feature>
<reference evidence="6" key="1">
    <citation type="submission" date="2022-11" db="UniProtKB">
        <authorList>
            <consortium name="WormBaseParasite"/>
        </authorList>
    </citation>
    <scope>IDENTIFICATION</scope>
</reference>
<dbReference type="PROSITE" id="PS00973">
    <property type="entry name" value="USP_2"/>
    <property type="match status" value="1"/>
</dbReference>
<keyword evidence="3" id="KW-0812">Transmembrane</keyword>
<organism evidence="5 6">
    <name type="scientific">Parascaris univalens</name>
    <name type="common">Nematode worm</name>
    <dbReference type="NCBI Taxonomy" id="6257"/>
    <lineage>
        <taxon>Eukaryota</taxon>
        <taxon>Metazoa</taxon>
        <taxon>Ecdysozoa</taxon>
        <taxon>Nematoda</taxon>
        <taxon>Chromadorea</taxon>
        <taxon>Rhabditida</taxon>
        <taxon>Spirurina</taxon>
        <taxon>Ascaridomorpha</taxon>
        <taxon>Ascaridoidea</taxon>
        <taxon>Ascarididae</taxon>
        <taxon>Parascaris</taxon>
    </lineage>
</organism>
<dbReference type="GO" id="GO:0007264">
    <property type="term" value="P:small GTPase-mediated signal transduction"/>
    <property type="evidence" value="ECO:0007669"/>
    <property type="project" value="InterPro"/>
</dbReference>
<dbReference type="InterPro" id="IPR028889">
    <property type="entry name" value="USP"/>
</dbReference>
<keyword evidence="3" id="KW-1133">Transmembrane helix</keyword>
<dbReference type="Pfam" id="PF00996">
    <property type="entry name" value="GDI"/>
    <property type="match status" value="2"/>
</dbReference>
<dbReference type="InterPro" id="IPR018200">
    <property type="entry name" value="USP_CS"/>
</dbReference>
<dbReference type="GO" id="GO:0005634">
    <property type="term" value="C:nucleus"/>
    <property type="evidence" value="ECO:0007669"/>
    <property type="project" value="TreeGrafter"/>
</dbReference>
<dbReference type="InterPro" id="IPR018203">
    <property type="entry name" value="GDP_dissociation_inhibitor"/>
</dbReference>
<evidence type="ECO:0000256" key="3">
    <source>
        <dbReference type="SAM" id="Phobius"/>
    </source>
</evidence>
<dbReference type="Gene3D" id="3.50.50.60">
    <property type="entry name" value="FAD/NAD(P)-binding domain"/>
    <property type="match status" value="1"/>
</dbReference>
<evidence type="ECO:0000313" key="6">
    <source>
        <dbReference type="WBParaSite" id="PgR008_g196_t02"/>
    </source>
</evidence>
<dbReference type="PROSITE" id="PS50235">
    <property type="entry name" value="USP_3"/>
    <property type="match status" value="1"/>
</dbReference>
<dbReference type="InterPro" id="IPR038765">
    <property type="entry name" value="Papain-like_cys_pep_sf"/>
</dbReference>
<dbReference type="AlphaFoldDB" id="A0A915ALX4"/>
<dbReference type="GO" id="GO:0004843">
    <property type="term" value="F:cysteine-type deubiquitinase activity"/>
    <property type="evidence" value="ECO:0007669"/>
    <property type="project" value="InterPro"/>
</dbReference>
<dbReference type="GO" id="GO:0005092">
    <property type="term" value="F:GDP-dissociation inhibitor activity"/>
    <property type="evidence" value="ECO:0007669"/>
    <property type="project" value="InterPro"/>
</dbReference>
<dbReference type="GO" id="GO:0016579">
    <property type="term" value="P:protein deubiquitination"/>
    <property type="evidence" value="ECO:0007669"/>
    <property type="project" value="InterPro"/>
</dbReference>
<keyword evidence="5" id="KW-1185">Reference proteome</keyword>
<feature type="region of interest" description="Disordered" evidence="2">
    <location>
        <begin position="997"/>
        <end position="1035"/>
    </location>
</feature>
<comment type="similarity">
    <text evidence="1">Belongs to the Rab GDI family.</text>
</comment>
<feature type="transmembrane region" description="Helical" evidence="3">
    <location>
        <begin position="20"/>
        <end position="41"/>
    </location>
</feature>
<evidence type="ECO:0000259" key="4">
    <source>
        <dbReference type="PROSITE" id="PS50235"/>
    </source>
</evidence>
<evidence type="ECO:0000256" key="1">
    <source>
        <dbReference type="ARBA" id="ARBA00005593"/>
    </source>
</evidence>
<accession>A0A915ALX4</accession>
<dbReference type="PANTHER" id="PTHR11787:SF4">
    <property type="entry name" value="CHM, RAB ESCORT PROTEIN 1"/>
    <property type="match status" value="1"/>
</dbReference>
<name>A0A915ALX4_PARUN</name>
<evidence type="ECO:0000313" key="5">
    <source>
        <dbReference type="Proteomes" id="UP000887569"/>
    </source>
</evidence>
<dbReference type="Pfam" id="PF00443">
    <property type="entry name" value="UCH"/>
    <property type="match status" value="1"/>
</dbReference>
<dbReference type="InterPro" id="IPR036188">
    <property type="entry name" value="FAD/NAD-bd_sf"/>
</dbReference>
<dbReference type="SUPFAM" id="SSF51905">
    <property type="entry name" value="FAD/NAD(P)-binding domain"/>
    <property type="match status" value="1"/>
</dbReference>
<dbReference type="Proteomes" id="UP000887569">
    <property type="component" value="Unplaced"/>
</dbReference>
<dbReference type="GO" id="GO:0005968">
    <property type="term" value="C:Rab-protein geranylgeranyltransferase complex"/>
    <property type="evidence" value="ECO:0007669"/>
    <property type="project" value="TreeGrafter"/>
</dbReference>
<sequence>MIEVMSHWCGRGNSLLSVSLQTIVTGAILGASLLTAVYYFYITSRSANANLRSKRRGDGGGAVPALYNLGNTCYVNSLLQALASSTAFVDWLCDLNISCMDGGKRSILIEALRKIMLQLNEPSTGINSAADVIAALLAHRWTIPPNSEQDVYELLNVLITTWDEELAALRSQRVFSLLKVGDSSSSEDLVDAYSHITSPSALVIPKGDIGIRQLPDVIPGSQSPQAALSFEHIKKAVADERRSRPPCLGMLATQLQCCQASCSYKKLRQDKFCVLSLSIPKRFTGTMITLETLLHKFFCAEVIQGASCDRCVEMRNKTCSGLVKKQGFSKLPANLILRVERVGYLPSGALFKQADRFAFPETLDVRDLCFYRETMLKRKEDERIDVTAERAFRVLGGATSSTTNSEAPAIPTVESLQSAHVDGVSFLLKQRRSLKYKYQLRSVIVHIGQPHSGHFITYRRGIGADNHNAWYKTSDSQGTRMSGEEALPSDVDVVVLGTGLPESIIAAACARSGLSVLHLDRNDYYGGVWSSFHLQSIAEWVDRMNGEIDAASEGNYTDHTLEDGEELVPIGRNQSIGNVHLQWHIVEPETTESEQNGDMESDHPIKRDMEKNWRRFSIDLLPKVLLSRGAMVQVICDSEVSKYCEFKCVDRLLCLSAKANYAEGALQELQVVPCSRSEIFQSEAISMIEKRRIMKFLTSCMQWHEKPDEIDGWSDFADKPFDDFIESRGITGNLKGFVADTIGILRPNATAKEGLKAVYRFMESVGRFGDSPFLWTLYGSGELPQCFCRLCAVYGGIYCLKQPIDALILRGNRVMAVLTKGQRIKCRHVIMDPSYLPRRYSNDKERRNVLQRAILLTNRSLLNDAEKEHISLLNLMRLDSDASARLLEVGFEACAAPRGYFVSHLTAHGKGSACKTLKPIVSRLFKDGLAVSDSEDTRPPLLWSLYFDVNEPIYSRENIPSNLRIVSGVDANLDYDETIAKTRALFEELWSDRDFLPRSLSKEDDHEEQEQAENGGQNNEVQEENPEIGIENMSS</sequence>
<dbReference type="SUPFAM" id="SSF54373">
    <property type="entry name" value="FAD-linked reductases, C-terminal domain"/>
    <property type="match status" value="1"/>
</dbReference>
<evidence type="ECO:0000256" key="2">
    <source>
        <dbReference type="SAM" id="MobiDB-lite"/>
    </source>
</evidence>
<dbReference type="Gene3D" id="3.30.519.10">
    <property type="entry name" value="Guanine Nucleotide Dissociation Inhibitor, domain 2"/>
    <property type="match status" value="1"/>
</dbReference>
<protein>
    <submittedName>
        <fullName evidence="6">Rab proteins geranylgeranyltransferase component A</fullName>
    </submittedName>
</protein>
<dbReference type="Gene3D" id="3.90.70.10">
    <property type="entry name" value="Cysteine proteinases"/>
    <property type="match status" value="1"/>
</dbReference>
<dbReference type="GO" id="GO:0016192">
    <property type="term" value="P:vesicle-mediated transport"/>
    <property type="evidence" value="ECO:0007669"/>
    <property type="project" value="TreeGrafter"/>
</dbReference>